<feature type="transmembrane region" description="Helical" evidence="1">
    <location>
        <begin position="225"/>
        <end position="248"/>
    </location>
</feature>
<dbReference type="AlphaFoldDB" id="B9CNF9"/>
<sequence length="261" mass="28116">MNDKARHILEIRILDFLPSELMMLSFHVRTLLHTPFFIISVLGSGVSFSFLKAFSFAGDTAGSEAFWVYSAIASLWAATTLATGLIGYQRFQGTFPYLLLSPQGIPAVFVPLIASAAFLGLVLGIPASLLFGFLWFHQVVVRPVYLLAILLATLACAASALCLSALYLLTRRASIYEGLILTGVWLISGIVVPLSNFSRPVQLLFCIHPLTVAVKILAAVSAQELVLLCIAACALSICFAIVGSKVVAASFARVRREGDFS</sequence>
<accession>B9CNF9</accession>
<comment type="caution">
    <text evidence="2">The sequence shown here is derived from an EMBL/GenBank/DDBJ whole genome shotgun (WGS) entry which is preliminary data.</text>
</comment>
<reference evidence="2 3" key="1">
    <citation type="submission" date="2009-01" db="EMBL/GenBank/DDBJ databases">
        <authorList>
            <person name="Madupu R."/>
            <person name="Sebastian Y."/>
            <person name="Durkin A.S."/>
            <person name="Torralba M."/>
            <person name="Methe B."/>
            <person name="Sutton G.G."/>
            <person name="Strausberg R.L."/>
            <person name="Nelson K.E."/>
        </authorList>
    </citation>
    <scope>NUCLEOTIDE SEQUENCE [LARGE SCALE GENOMIC DNA]</scope>
    <source>
        <strain evidence="3">ATCC 49626 / DSM 7090 / CCUG 31168 / JCM 10299 / NBRC 15546 / VPI D140H-11A</strain>
    </source>
</reference>
<proteinExistence type="predicted"/>
<gene>
    <name evidence="2" type="ORF">ATORI0001_0008</name>
</gene>
<evidence type="ECO:0008006" key="4">
    <source>
        <dbReference type="Google" id="ProtNLM"/>
    </source>
</evidence>
<keyword evidence="1" id="KW-0472">Membrane</keyword>
<dbReference type="EMBL" id="ACFE01000004">
    <property type="protein sequence ID" value="EEE16913.1"/>
    <property type="molecule type" value="Genomic_DNA"/>
</dbReference>
<dbReference type="GeneID" id="84904996"/>
<feature type="transmembrane region" description="Helical" evidence="1">
    <location>
        <begin position="108"/>
        <end position="136"/>
    </location>
</feature>
<keyword evidence="1" id="KW-1133">Transmembrane helix</keyword>
<dbReference type="eggNOG" id="COG0842">
    <property type="taxonomic scope" value="Bacteria"/>
</dbReference>
<feature type="transmembrane region" description="Helical" evidence="1">
    <location>
        <begin position="143"/>
        <end position="169"/>
    </location>
</feature>
<keyword evidence="1" id="KW-0812">Transmembrane</keyword>
<evidence type="ECO:0000256" key="1">
    <source>
        <dbReference type="SAM" id="Phobius"/>
    </source>
</evidence>
<dbReference type="Proteomes" id="UP000004070">
    <property type="component" value="Unassembled WGS sequence"/>
</dbReference>
<evidence type="ECO:0000313" key="2">
    <source>
        <dbReference type="EMBL" id="EEE16913.1"/>
    </source>
</evidence>
<feature type="transmembrane region" description="Helical" evidence="1">
    <location>
        <begin position="31"/>
        <end position="54"/>
    </location>
</feature>
<feature type="transmembrane region" description="Helical" evidence="1">
    <location>
        <begin position="66"/>
        <end position="88"/>
    </location>
</feature>
<dbReference type="STRING" id="1383.IV60_GL001110"/>
<organism evidence="2 3">
    <name type="scientific">Lancefieldella rimae (strain ATCC 49626 / DSM 7090 / CCUG 31168 / NBRC 15546 / VPI D140H-11A)</name>
    <name type="common">Atopobium rimae</name>
    <dbReference type="NCBI Taxonomy" id="553184"/>
    <lineage>
        <taxon>Bacteria</taxon>
        <taxon>Bacillati</taxon>
        <taxon>Actinomycetota</taxon>
        <taxon>Coriobacteriia</taxon>
        <taxon>Coriobacteriales</taxon>
        <taxon>Atopobiaceae</taxon>
        <taxon>Lancefieldella</taxon>
    </lineage>
</organism>
<name>B9CNF9_LANR4</name>
<evidence type="ECO:0000313" key="3">
    <source>
        <dbReference type="Proteomes" id="UP000004070"/>
    </source>
</evidence>
<feature type="transmembrane region" description="Helical" evidence="1">
    <location>
        <begin position="175"/>
        <end position="194"/>
    </location>
</feature>
<dbReference type="RefSeq" id="WP_003150413.1">
    <property type="nucleotide sequence ID" value="NZ_ACFE01000004.1"/>
</dbReference>
<protein>
    <recommendedName>
        <fullName evidence="4">ABC-2 type transporter</fullName>
    </recommendedName>
</protein>